<dbReference type="OrthoDB" id="9999821at2759"/>
<evidence type="ECO:0000313" key="10">
    <source>
        <dbReference type="Proteomes" id="UP000214365"/>
    </source>
</evidence>
<dbReference type="InterPro" id="IPR018946">
    <property type="entry name" value="PhoD-like_MPP"/>
</dbReference>
<feature type="region of interest" description="Disordered" evidence="6">
    <location>
        <begin position="1685"/>
        <end position="1709"/>
    </location>
</feature>
<evidence type="ECO:0000256" key="6">
    <source>
        <dbReference type="SAM" id="MobiDB-lite"/>
    </source>
</evidence>
<dbReference type="Proteomes" id="UP000214365">
    <property type="component" value="Unassembled WGS sequence"/>
</dbReference>
<keyword evidence="5" id="KW-0645">Protease</keyword>
<feature type="compositionally biased region" description="Basic and acidic residues" evidence="6">
    <location>
        <begin position="757"/>
        <end position="772"/>
    </location>
</feature>
<keyword evidence="10" id="KW-1185">Reference proteome</keyword>
<dbReference type="InterPro" id="IPR033121">
    <property type="entry name" value="PEPTIDASE_A1"/>
</dbReference>
<feature type="compositionally biased region" description="Polar residues" evidence="6">
    <location>
        <begin position="873"/>
        <end position="884"/>
    </location>
</feature>
<dbReference type="CDD" id="cd07389">
    <property type="entry name" value="MPP_PhoD"/>
    <property type="match status" value="1"/>
</dbReference>
<feature type="compositionally biased region" description="Polar residues" evidence="6">
    <location>
        <begin position="744"/>
        <end position="756"/>
    </location>
</feature>
<feature type="region of interest" description="Disordered" evidence="6">
    <location>
        <begin position="511"/>
        <end position="716"/>
    </location>
</feature>
<dbReference type="PROSITE" id="PS51767">
    <property type="entry name" value="PEPTIDASE_A1"/>
    <property type="match status" value="1"/>
</dbReference>
<dbReference type="Pfam" id="PF00026">
    <property type="entry name" value="Asp"/>
    <property type="match status" value="1"/>
</dbReference>
<dbReference type="GeneID" id="31004596"/>
<dbReference type="PANTHER" id="PTHR46689:SF1">
    <property type="entry name" value="PHOD-LIKE PHOSPHATASE DOMAIN-CONTAINING PROTEIN"/>
    <property type="match status" value="1"/>
</dbReference>
<evidence type="ECO:0000256" key="7">
    <source>
        <dbReference type="SAM" id="SignalP"/>
    </source>
</evidence>
<feature type="region of interest" description="Disordered" evidence="6">
    <location>
        <begin position="731"/>
        <end position="932"/>
    </location>
</feature>
<dbReference type="InterPro" id="IPR043904">
    <property type="entry name" value="PhoD_2-like"/>
</dbReference>
<name>A0A225AHF7_TALAT</name>
<dbReference type="PRINTS" id="PR00792">
    <property type="entry name" value="PEPSIN"/>
</dbReference>
<evidence type="ECO:0000256" key="3">
    <source>
        <dbReference type="ARBA" id="ARBA00022801"/>
    </source>
</evidence>
<feature type="compositionally biased region" description="Polar residues" evidence="6">
    <location>
        <begin position="908"/>
        <end position="932"/>
    </location>
</feature>
<dbReference type="InterPro" id="IPR021109">
    <property type="entry name" value="Peptidase_aspartic_dom_sf"/>
</dbReference>
<feature type="compositionally biased region" description="Polar residues" evidence="6">
    <location>
        <begin position="655"/>
        <end position="668"/>
    </location>
</feature>
<dbReference type="InterPro" id="IPR038607">
    <property type="entry name" value="PhoD-like_sf"/>
</dbReference>
<dbReference type="STRING" id="1441469.A0A225AHF7"/>
<evidence type="ECO:0000256" key="4">
    <source>
        <dbReference type="PIRSR" id="PIRSR601461-1"/>
    </source>
</evidence>
<dbReference type="InterPro" id="IPR001969">
    <property type="entry name" value="Aspartic_peptidase_AS"/>
</dbReference>
<evidence type="ECO:0000256" key="5">
    <source>
        <dbReference type="RuleBase" id="RU000454"/>
    </source>
</evidence>
<feature type="domain" description="Peptidase A1" evidence="8">
    <location>
        <begin position="88"/>
        <end position="429"/>
    </location>
</feature>
<feature type="region of interest" description="Disordered" evidence="6">
    <location>
        <begin position="1722"/>
        <end position="1761"/>
    </location>
</feature>
<comment type="similarity">
    <text evidence="1 5">Belongs to the peptidase A1 family.</text>
</comment>
<reference evidence="9" key="1">
    <citation type="submission" date="2015-06" db="EMBL/GenBank/DDBJ databases">
        <title>Talaromyces atroroseus IBT 11181 draft genome.</title>
        <authorList>
            <person name="Rasmussen K.B."/>
            <person name="Rasmussen S."/>
            <person name="Petersen B."/>
            <person name="Sicheritz-Ponten T."/>
            <person name="Mortensen U.H."/>
            <person name="Thrane U."/>
        </authorList>
    </citation>
    <scope>NUCLEOTIDE SEQUENCE [LARGE SCALE GENOMIC DNA]</scope>
    <source>
        <strain evidence="9">IBT 11181</strain>
    </source>
</reference>
<feature type="signal peptide" evidence="7">
    <location>
        <begin position="1"/>
        <end position="21"/>
    </location>
</feature>
<feature type="compositionally biased region" description="Acidic residues" evidence="6">
    <location>
        <begin position="1913"/>
        <end position="1938"/>
    </location>
</feature>
<organism evidence="9 10">
    <name type="scientific">Talaromyces atroroseus</name>
    <dbReference type="NCBI Taxonomy" id="1441469"/>
    <lineage>
        <taxon>Eukaryota</taxon>
        <taxon>Fungi</taxon>
        <taxon>Dikarya</taxon>
        <taxon>Ascomycota</taxon>
        <taxon>Pezizomycotina</taxon>
        <taxon>Eurotiomycetes</taxon>
        <taxon>Eurotiomycetidae</taxon>
        <taxon>Eurotiales</taxon>
        <taxon>Trichocomaceae</taxon>
        <taxon>Talaromyces</taxon>
        <taxon>Talaromyces sect. Trachyspermi</taxon>
    </lineage>
</organism>
<feature type="active site" evidence="4">
    <location>
        <position position="104"/>
    </location>
</feature>
<dbReference type="RefSeq" id="XP_020120301.1">
    <property type="nucleotide sequence ID" value="XM_020267154.1"/>
</dbReference>
<dbReference type="SUPFAM" id="SSF50630">
    <property type="entry name" value="Acid proteases"/>
    <property type="match status" value="1"/>
</dbReference>
<dbReference type="EMBL" id="LFMY01000006">
    <property type="protein sequence ID" value="OKL60180.1"/>
    <property type="molecule type" value="Genomic_DNA"/>
</dbReference>
<feature type="region of interest" description="Disordered" evidence="6">
    <location>
        <begin position="1902"/>
        <end position="1976"/>
    </location>
</feature>
<accession>A0A225AHF7</accession>
<feature type="compositionally biased region" description="Polar residues" evidence="6">
    <location>
        <begin position="773"/>
        <end position="783"/>
    </location>
</feature>
<feature type="compositionally biased region" description="Polar residues" evidence="6">
    <location>
        <begin position="806"/>
        <end position="827"/>
    </location>
</feature>
<dbReference type="CDD" id="cd05471">
    <property type="entry name" value="pepsin_like"/>
    <property type="match status" value="1"/>
</dbReference>
<dbReference type="Gene3D" id="3.60.21.70">
    <property type="entry name" value="PhoD-like phosphatase"/>
    <property type="match status" value="1"/>
</dbReference>
<evidence type="ECO:0000256" key="2">
    <source>
        <dbReference type="ARBA" id="ARBA00022750"/>
    </source>
</evidence>
<sequence>MHSLCVLSVAAATLLSQGVEAAKSTTWKPTAFADSSSLSKSANYVSLTKVRSAGGSNKRSAAYLKGLTTTTTSNGSVGLISLIEGEEFATTITIGTQTFDVVLDTGSSDTWVVEEGFECVNVDTQKETSESTCGFGTPYTVDSTFSQIDGEEFDIEYGDGEFLKGIMGKETVTIAGITVEGQTIALANYTGWDGDGTTSGLTGFAYPALTSAYSTKTDDQEEYNPLFTTMYEDGLVDSYFSLAILRDVSGSAGYLTLGGLPPITFNETFATTDILVTSIEGYPKGYDFYTIEVDSINLNGKALSGGASVKYIVDSGTTLNYYPTKIADEVNAAFSPAATYSDDQGAYVVDCDATPPEHSITIDGITFTINPLDMILYVEDNLCISGIDDGGDSSTEDVFILGDTFQKNVLSDSNGPATTLLDIQKLRFAFTRLGQRLFVDCPTAPSVLGFLLFLLAIVDLEVPLLIVLGTTVTVKLSLNYDRAHGKVNISSHESLLALDSCNIAIERNSMATSSQSPPVPFNAAYNAPQARPGMARSSSTRSRRMSVEGAGDPAAQNYGAIPPLAPAAPEASRGPPVSTRNGKVPGSARSDVPRSFSVRSRKPPPESAHAFQDAGYVDDGFGASHEKINQNQRPPTQRGPALQPTFANAPPAMSDTPSHPSPVDSTRQPRGPSEMAPRPTSRSQVSPLSRSNTVQSTKGGLPVDRSPLQQLETRFVGLSKEEKRARMMEAERKLREKNVRGDSQRASAATQPASSDSKSETRESPQHAERPTNDTPSVNSGGSRDSRDYQRQKRQPSISRKPIPSEQLQYATVQPAQEPQYAYSQGQGVPGSRVAISPPKQRQPSQSQQSSRPYGVTSGNGNIVQPARHPQGDGQNHGNYNVPSVATGKPRSGSIQAQRSVRPGYDQQRPTTSAGRQQPPTMTHNNRPVTSYNEQTFLDPDTGVRPTHFAGEDLNRDVEKEQQQLGLDEAPTPVLKKPKRQTVSFDIPPPTPPPLDEWRRAPVARLRVADRDFERIDVDKGKAWWEKGASSNRRQSRALPSNYRKPTPKMNESNRFDPLLFLRCGPLLRYLGIRKTTVDGPQGTTEQEVWRGSIMIVTKDSLSSLETPPTLRLFAQPMDLLPPPPRQVEGAHLAPEYVDPIAGVVKVGRDGRALYVKPVDHLEEEVDLSAVESEDGLFESSPSPIDYATEDSAEFKAVPSNRLHPVNGENSGLYEEIQAFRLYSDSARDVTFWRFNIEVELTEKQERIAYRINQGPAIGFWVPAKGQSMNIMFHSCNGFSLSVDRDKFSGPDPLWRDVLNEHQTRPFHVMIGGGDQIYCDKVMHESDLFEEWMRIKNPHSKQNAPFSAAFKAELETFYLNHYAEWFSHGLFSLANCQIPMVNVWDDHDIIDGFGSYPDHLMRSPVFSGLGNVAFKYYMLFQHQSVPEETEADEPSWLLGADPGPYIKEKSRSLFMSLGKGVSFLGIDCRTERMREEIVSEQTCELIWDRCYREIERGEVKHLIVLLGVPIAYPRLVWLENILSSRAMDPVKALSRAGLFSGLTNRFDGSVEVLDDVDDHWTAKHHKLERTLLIEDLQDLAAEKSVRVTILGGDVHLAAIGQFYSNPTLNIAKDKDYRYMPNVISSAIVNAPPPEMIADFLNKRNKVHHMDSNTDEDMIPIFTHDVDGKNRNNKRLLPRRNWCSIREYHPGTTPPPTPPTPAESPDAGVEDVRPGLLRRTLSLGRGENRADTQARPAGLLRRLSSRRRPPTKEFNLENAQRRRFSTDAIATGAVNRRPPENGDSYFASSNDEPAPGPFHRRATDLSTKAAKKGNAIGGDNAATAFINLEGGLDITLNLEVNPKDPAGITTPYKLLVPALWYDGGYDPEPHRVVKGWRKWLGRGKPKGGQHEQQQLQVHDQEYPGQMREGGDGYGGDDDDDDEDEDEDEDHEDYDDDEYYDGAHNHSHNYSSANDYAMPHGDDEPDPPPKKKKWLGIV</sequence>
<feature type="active site" evidence="4">
    <location>
        <position position="314"/>
    </location>
</feature>
<keyword evidence="3 5" id="KW-0378">Hydrolase</keyword>
<dbReference type="Pfam" id="PF19050">
    <property type="entry name" value="PhoD_2"/>
    <property type="match status" value="2"/>
</dbReference>
<feature type="chain" id="PRO_5013325003" description="Peptidase A1 domain-containing protein" evidence="7">
    <location>
        <begin position="22"/>
        <end position="1976"/>
    </location>
</feature>
<feature type="compositionally biased region" description="Polar residues" evidence="6">
    <location>
        <begin position="680"/>
        <end position="698"/>
    </location>
</feature>
<feature type="compositionally biased region" description="Low complexity" evidence="6">
    <location>
        <begin position="837"/>
        <end position="853"/>
    </location>
</feature>
<evidence type="ECO:0000256" key="1">
    <source>
        <dbReference type="ARBA" id="ARBA00007447"/>
    </source>
</evidence>
<dbReference type="GO" id="GO:0016020">
    <property type="term" value="C:membrane"/>
    <property type="evidence" value="ECO:0007669"/>
    <property type="project" value="TreeGrafter"/>
</dbReference>
<dbReference type="Gene3D" id="2.40.70.10">
    <property type="entry name" value="Acid Proteases"/>
    <property type="match status" value="2"/>
</dbReference>
<dbReference type="InterPro" id="IPR001461">
    <property type="entry name" value="Aspartic_peptidase_A1"/>
</dbReference>
<feature type="compositionally biased region" description="Basic and acidic residues" evidence="6">
    <location>
        <begin position="731"/>
        <end position="743"/>
    </location>
</feature>
<feature type="compositionally biased region" description="Pro residues" evidence="6">
    <location>
        <begin position="1691"/>
        <end position="1701"/>
    </location>
</feature>
<evidence type="ECO:0000259" key="8">
    <source>
        <dbReference type="PROSITE" id="PS51767"/>
    </source>
</evidence>
<proteinExistence type="inferred from homology"/>
<dbReference type="GO" id="GO:0006508">
    <property type="term" value="P:proteolysis"/>
    <property type="evidence" value="ECO:0007669"/>
    <property type="project" value="UniProtKB-KW"/>
</dbReference>
<comment type="caution">
    <text evidence="9">The sequence shown here is derived from an EMBL/GenBank/DDBJ whole genome shotgun (WGS) entry which is preliminary data.</text>
</comment>
<feature type="region of interest" description="Disordered" evidence="6">
    <location>
        <begin position="1027"/>
        <end position="1051"/>
    </location>
</feature>
<dbReference type="PROSITE" id="PS00141">
    <property type="entry name" value="ASP_PROTEASE"/>
    <property type="match status" value="1"/>
</dbReference>
<keyword evidence="2 5" id="KW-0064">Aspartyl protease</keyword>
<keyword evidence="7" id="KW-0732">Signal</keyword>
<evidence type="ECO:0000313" key="9">
    <source>
        <dbReference type="EMBL" id="OKL60180.1"/>
    </source>
</evidence>
<dbReference type="InterPro" id="IPR034164">
    <property type="entry name" value="Pepsin-like_dom"/>
</dbReference>
<dbReference type="PANTHER" id="PTHR46689">
    <property type="entry name" value="MEMBRANE PROTEIN, PUTATIVE-RELATED"/>
    <property type="match status" value="1"/>
</dbReference>
<protein>
    <recommendedName>
        <fullName evidence="8">Peptidase A1 domain-containing protein</fullName>
    </recommendedName>
</protein>
<gene>
    <name evidence="9" type="ORF">UA08_04841</name>
</gene>
<dbReference type="GO" id="GO:0004190">
    <property type="term" value="F:aspartic-type endopeptidase activity"/>
    <property type="evidence" value="ECO:0007669"/>
    <property type="project" value="UniProtKB-KW"/>
</dbReference>